<dbReference type="Gene3D" id="3.90.1150.10">
    <property type="entry name" value="Aspartate Aminotransferase, domain 1"/>
    <property type="match status" value="1"/>
</dbReference>
<keyword evidence="6" id="KW-1185">Reference proteome</keyword>
<gene>
    <name evidence="5" type="ORF">EJ104_02845</name>
</gene>
<feature type="domain" description="Aminotransferase class I/classII large" evidence="4">
    <location>
        <begin position="24"/>
        <end position="354"/>
    </location>
</feature>
<dbReference type="Gene3D" id="3.40.640.10">
    <property type="entry name" value="Type I PLP-dependent aspartate aminotransferase-like (Major domain)"/>
    <property type="match status" value="1"/>
</dbReference>
<dbReference type="InterPro" id="IPR050106">
    <property type="entry name" value="HistidinolP_aminotransfase"/>
</dbReference>
<dbReference type="EMBL" id="RXPE01000003">
    <property type="protein sequence ID" value="RTR29897.1"/>
    <property type="molecule type" value="Genomic_DNA"/>
</dbReference>
<keyword evidence="1 5" id="KW-0032">Aminotransferase</keyword>
<dbReference type="PANTHER" id="PTHR43643">
    <property type="entry name" value="HISTIDINOL-PHOSPHATE AMINOTRANSFERASE 2"/>
    <property type="match status" value="1"/>
</dbReference>
<dbReference type="SUPFAM" id="SSF53383">
    <property type="entry name" value="PLP-dependent transferases"/>
    <property type="match status" value="1"/>
</dbReference>
<evidence type="ECO:0000256" key="2">
    <source>
        <dbReference type="ARBA" id="ARBA00022679"/>
    </source>
</evidence>
<dbReference type="GO" id="GO:0030170">
    <property type="term" value="F:pyridoxal phosphate binding"/>
    <property type="evidence" value="ECO:0007669"/>
    <property type="project" value="InterPro"/>
</dbReference>
<dbReference type="AlphaFoldDB" id="A0A3S0ID43"/>
<evidence type="ECO:0000259" key="4">
    <source>
        <dbReference type="Pfam" id="PF00155"/>
    </source>
</evidence>
<evidence type="ECO:0000256" key="3">
    <source>
        <dbReference type="ARBA" id="ARBA00022898"/>
    </source>
</evidence>
<dbReference type="InterPro" id="IPR015424">
    <property type="entry name" value="PyrdxlP-dep_Trfase"/>
</dbReference>
<name>A0A3S0ID43_9DEIO</name>
<accession>A0A3S0ID43</accession>
<evidence type="ECO:0000313" key="6">
    <source>
        <dbReference type="Proteomes" id="UP000277766"/>
    </source>
</evidence>
<evidence type="ECO:0000256" key="1">
    <source>
        <dbReference type="ARBA" id="ARBA00022576"/>
    </source>
</evidence>
<dbReference type="Pfam" id="PF00155">
    <property type="entry name" value="Aminotran_1_2"/>
    <property type="match status" value="1"/>
</dbReference>
<dbReference type="Proteomes" id="UP000277766">
    <property type="component" value="Unassembled WGS sequence"/>
</dbReference>
<organism evidence="5 6">
    <name type="scientific">Deinococcus radiophilus</name>
    <dbReference type="NCBI Taxonomy" id="32062"/>
    <lineage>
        <taxon>Bacteria</taxon>
        <taxon>Thermotogati</taxon>
        <taxon>Deinococcota</taxon>
        <taxon>Deinococci</taxon>
        <taxon>Deinococcales</taxon>
        <taxon>Deinococcaceae</taxon>
        <taxon>Deinococcus</taxon>
    </lineage>
</organism>
<comment type="caution">
    <text evidence="5">The sequence shown here is derived from an EMBL/GenBank/DDBJ whole genome shotgun (WGS) entry which is preliminary data.</text>
</comment>
<keyword evidence="3" id="KW-0663">Pyridoxal phosphate</keyword>
<evidence type="ECO:0000313" key="5">
    <source>
        <dbReference type="EMBL" id="RTR29897.1"/>
    </source>
</evidence>
<sequence length="366" mass="40028">MRLSAAARNYTAGMFRPPTSEQPLKLNFNENNQGISPLAHEALLSALAEVHRYPDRPHAELTVALAEHHGVGPQQVTLGSGSSQIIHIIVGAVARRAQDAGQPTQVVMPVPTFDAGASAAAARRLPVQAIPLRGNLEADLIALQAACEDFDGQSVVYLCNPNNPTGTVVDSAELRAWVEAAPQTLFLIDEAYVEYVTDSRFQPVDAWVRDGLPNVAVARTFSKLHGLAGLRVGYSLSSQENAALFATFLPEMPVNLLGLLAARASLGDTDFQRRSLDQTLLARRRVLDTLDRLGLRYADPQANFVFHELPAHLGGNRSYRQRMRERHVIVGRDFAAYEGWNRLSLGTPEEMAHVTAEMMQVLGQKE</sequence>
<dbReference type="GO" id="GO:0008483">
    <property type="term" value="F:transaminase activity"/>
    <property type="evidence" value="ECO:0007669"/>
    <property type="project" value="UniProtKB-KW"/>
</dbReference>
<dbReference type="InterPro" id="IPR004839">
    <property type="entry name" value="Aminotransferase_I/II_large"/>
</dbReference>
<dbReference type="InterPro" id="IPR015422">
    <property type="entry name" value="PyrdxlP-dep_Trfase_small"/>
</dbReference>
<protein>
    <submittedName>
        <fullName evidence="5">Aminotransferase class I/II-fold pyridoxal phosphate-dependent enzyme</fullName>
    </submittedName>
</protein>
<dbReference type="PANTHER" id="PTHR43643:SF3">
    <property type="entry name" value="HISTIDINOL-PHOSPHATE AMINOTRANSFERASE"/>
    <property type="match status" value="1"/>
</dbReference>
<dbReference type="InterPro" id="IPR015421">
    <property type="entry name" value="PyrdxlP-dep_Trfase_major"/>
</dbReference>
<reference evidence="5 6" key="1">
    <citation type="submission" date="2018-12" db="EMBL/GenBank/DDBJ databases">
        <title>Deinococcus radiophilus ATCC 27603 genome sequencing and assembly.</title>
        <authorList>
            <person name="Maclea K.S."/>
            <person name="Maynard C.R."/>
        </authorList>
    </citation>
    <scope>NUCLEOTIDE SEQUENCE [LARGE SCALE GENOMIC DNA]</scope>
    <source>
        <strain evidence="5 6">ATCC 27603</strain>
    </source>
</reference>
<dbReference type="OrthoDB" id="9813612at2"/>
<keyword evidence="2 5" id="KW-0808">Transferase</keyword>
<proteinExistence type="predicted"/>
<dbReference type="CDD" id="cd00609">
    <property type="entry name" value="AAT_like"/>
    <property type="match status" value="1"/>
</dbReference>